<dbReference type="RefSeq" id="WP_268607898.1">
    <property type="nucleotide sequence ID" value="NZ_CP113797.1"/>
</dbReference>
<evidence type="ECO:0000313" key="4">
    <source>
        <dbReference type="Proteomes" id="UP001163152"/>
    </source>
</evidence>
<dbReference type="InterPro" id="IPR023393">
    <property type="entry name" value="START-like_dom_sf"/>
</dbReference>
<sequence>MLKHKLSVNTRGDCDIVITRVFNAPRSLVFAAWTQPEHVKRWFRGCRQLELIICDINLYVGGTWRYVLHDLNTGTDFALNGEYREIVPPERLVATERYELIPNSDRLNTLTLTEHDGKTTLCIHVQHVSKEQRDGHLRSGLEIGLYGTLNRLEECLQTMM</sequence>
<evidence type="ECO:0000256" key="1">
    <source>
        <dbReference type="ARBA" id="ARBA00006817"/>
    </source>
</evidence>
<dbReference type="SUPFAM" id="SSF55961">
    <property type="entry name" value="Bet v1-like"/>
    <property type="match status" value="1"/>
</dbReference>
<dbReference type="EMBL" id="CP113797">
    <property type="protein sequence ID" value="WAL58479.1"/>
    <property type="molecule type" value="Genomic_DNA"/>
</dbReference>
<dbReference type="AlphaFoldDB" id="A0A9E8Z8K3"/>
<name>A0A9E8Z8K3_9CYAN</name>
<organism evidence="3 4">
    <name type="scientific">Thermocoleostomius sinensis A174</name>
    <dbReference type="NCBI Taxonomy" id="2016057"/>
    <lineage>
        <taxon>Bacteria</taxon>
        <taxon>Bacillati</taxon>
        <taxon>Cyanobacteriota</taxon>
        <taxon>Cyanophyceae</taxon>
        <taxon>Oculatellales</taxon>
        <taxon>Oculatellaceae</taxon>
        <taxon>Thermocoleostomius</taxon>
    </lineage>
</organism>
<dbReference type="Pfam" id="PF08327">
    <property type="entry name" value="AHSA1"/>
    <property type="match status" value="1"/>
</dbReference>
<dbReference type="Proteomes" id="UP001163152">
    <property type="component" value="Chromosome"/>
</dbReference>
<comment type="similarity">
    <text evidence="1">Belongs to the AHA1 family.</text>
</comment>
<reference evidence="3" key="1">
    <citation type="submission" date="2022-12" db="EMBL/GenBank/DDBJ databases">
        <title>Polyphasic identification of a Novel Hot-Spring Cyanobacterium Ocullathermofonsia sinensis gen nov. sp. nov. and Genomic Insights on its Adaptations to the Thermal Habitat.</title>
        <authorList>
            <person name="Daroch M."/>
            <person name="Tang J."/>
            <person name="Jiang Y."/>
        </authorList>
    </citation>
    <scope>NUCLEOTIDE SEQUENCE</scope>
    <source>
        <strain evidence="3">PKUAC-SCTA174</strain>
    </source>
</reference>
<dbReference type="InterPro" id="IPR013538">
    <property type="entry name" value="ASHA1/2-like_C"/>
</dbReference>
<evidence type="ECO:0000259" key="2">
    <source>
        <dbReference type="Pfam" id="PF08327"/>
    </source>
</evidence>
<evidence type="ECO:0000313" key="3">
    <source>
        <dbReference type="EMBL" id="WAL58479.1"/>
    </source>
</evidence>
<dbReference type="Gene3D" id="3.30.530.20">
    <property type="match status" value="1"/>
</dbReference>
<dbReference type="CDD" id="cd07826">
    <property type="entry name" value="SRPBCC_CalC_Aha1-like_9"/>
    <property type="match status" value="1"/>
</dbReference>
<gene>
    <name evidence="3" type="ORF">OXH18_14940</name>
</gene>
<feature type="domain" description="Activator of Hsp90 ATPase homologue 1/2-like C-terminal" evidence="2">
    <location>
        <begin position="23"/>
        <end position="156"/>
    </location>
</feature>
<protein>
    <submittedName>
        <fullName evidence="3">SRPBCC family protein</fullName>
    </submittedName>
</protein>
<keyword evidence="4" id="KW-1185">Reference proteome</keyword>
<proteinExistence type="inferred from homology"/>
<accession>A0A9E8Z8K3</accession>
<dbReference type="KEGG" id="tsin:OXH18_14940"/>